<accession>A0A2A6CUG3</accession>
<dbReference type="InterPro" id="IPR013087">
    <property type="entry name" value="Znf_C2H2_type"/>
</dbReference>
<sequence>MAWPHQLKKNIDILEDKVIALCTSRGTTFETREMRKQRCVRRQVQSAESAAGIANSSNRPLNDHETLQRVVDELMVEVDAPDVDIDFVKTKMSLIGELFDDLLVEGLRSIMIRNTGTAAEERSRVTRSSIVAAMDKALSLDFNLADYLKKPEQPKGLARSIHIENLKMGKKFADYFVDAIAAMNIADIKKINMLRADAAMVTIEKWADKYQKDGEFLDRNIHVTKIVPFEIIKRILEREFPYFYCPLCNALEFTVKQHLAHHSNGVHCKHMKRISELPDQDGWMKLGYFFATKYFVHLSDVSENIHNFYSHQVTTPYVVSGSVVANPMSNTIPTVEWLALIENKYAMQINGEIDSTRLRDTSYMAEIIPGIIARHKSKIGKDLFAEIDAYFKKGKDIFCHRCHVTVSSSVFFYRHLRNPYHLGCNDGRHFHLITVSVNLHTQEPLIC</sequence>
<keyword evidence="2" id="KW-1185">Reference proteome</keyword>
<protein>
    <submittedName>
        <fullName evidence="1">C2H2-type domain-containing protein</fullName>
    </submittedName>
</protein>
<reference evidence="1" key="2">
    <citation type="submission" date="2022-06" db="UniProtKB">
        <authorList>
            <consortium name="EnsemblMetazoa"/>
        </authorList>
    </citation>
    <scope>IDENTIFICATION</scope>
    <source>
        <strain evidence="1">PS312</strain>
    </source>
</reference>
<evidence type="ECO:0000313" key="2">
    <source>
        <dbReference type="Proteomes" id="UP000005239"/>
    </source>
</evidence>
<dbReference type="PROSITE" id="PS00028">
    <property type="entry name" value="ZINC_FINGER_C2H2_1"/>
    <property type="match status" value="1"/>
</dbReference>
<proteinExistence type="predicted"/>
<organism evidence="1 2">
    <name type="scientific">Pristionchus pacificus</name>
    <name type="common">Parasitic nematode worm</name>
    <dbReference type="NCBI Taxonomy" id="54126"/>
    <lineage>
        <taxon>Eukaryota</taxon>
        <taxon>Metazoa</taxon>
        <taxon>Ecdysozoa</taxon>
        <taxon>Nematoda</taxon>
        <taxon>Chromadorea</taxon>
        <taxon>Rhabditida</taxon>
        <taxon>Rhabditina</taxon>
        <taxon>Diplogasteromorpha</taxon>
        <taxon>Diplogasteroidea</taxon>
        <taxon>Neodiplogasteridae</taxon>
        <taxon>Pristionchus</taxon>
    </lineage>
</organism>
<dbReference type="Proteomes" id="UP000005239">
    <property type="component" value="Unassembled WGS sequence"/>
</dbReference>
<accession>A0A8R1UTK6</accession>
<gene>
    <name evidence="1" type="primary">WBGene00278583</name>
</gene>
<reference evidence="2" key="1">
    <citation type="journal article" date="2008" name="Nat. Genet.">
        <title>The Pristionchus pacificus genome provides a unique perspective on nematode lifestyle and parasitism.</title>
        <authorList>
            <person name="Dieterich C."/>
            <person name="Clifton S.W."/>
            <person name="Schuster L.N."/>
            <person name="Chinwalla A."/>
            <person name="Delehaunty K."/>
            <person name="Dinkelacker I."/>
            <person name="Fulton L."/>
            <person name="Fulton R."/>
            <person name="Godfrey J."/>
            <person name="Minx P."/>
            <person name="Mitreva M."/>
            <person name="Roeseler W."/>
            <person name="Tian H."/>
            <person name="Witte H."/>
            <person name="Yang S.P."/>
            <person name="Wilson R.K."/>
            <person name="Sommer R.J."/>
        </authorList>
    </citation>
    <scope>NUCLEOTIDE SEQUENCE [LARGE SCALE GENOMIC DNA]</scope>
    <source>
        <strain evidence="2">PS312</strain>
    </source>
</reference>
<evidence type="ECO:0000313" key="1">
    <source>
        <dbReference type="EnsemblMetazoa" id="PPA40214.1"/>
    </source>
</evidence>
<dbReference type="EnsemblMetazoa" id="PPA40214.1">
    <property type="protein sequence ID" value="PPA40214.1"/>
    <property type="gene ID" value="WBGene00278583"/>
</dbReference>
<dbReference type="AlphaFoldDB" id="A0A2A6CUG3"/>
<name>A0A2A6CUG3_PRIPA</name>